<comment type="similarity">
    <text evidence="1">Belongs to the peptidase C56 family.</text>
</comment>
<organism evidence="3 4">
    <name type="scientific">Legionella pneumophila subsp. pneumophila</name>
    <dbReference type="NCBI Taxonomy" id="91891"/>
    <lineage>
        <taxon>Bacteria</taxon>
        <taxon>Pseudomonadati</taxon>
        <taxon>Pseudomonadota</taxon>
        <taxon>Gammaproteobacteria</taxon>
        <taxon>Legionellales</taxon>
        <taxon>Legionellaceae</taxon>
        <taxon>Legionella</taxon>
    </lineage>
</organism>
<dbReference type="Pfam" id="PF01965">
    <property type="entry name" value="DJ-1_PfpI"/>
    <property type="match status" value="1"/>
</dbReference>
<evidence type="ECO:0000313" key="3">
    <source>
        <dbReference type="EMBL" id="RJY26537.1"/>
    </source>
</evidence>
<comment type="caution">
    <text evidence="3">The sequence shown here is derived from an EMBL/GenBank/DDBJ whole genome shotgun (WGS) entry which is preliminary data.</text>
</comment>
<dbReference type="NCBIfam" id="TIGR01382">
    <property type="entry name" value="PfpI"/>
    <property type="match status" value="1"/>
</dbReference>
<evidence type="ECO:0000259" key="2">
    <source>
        <dbReference type="Pfam" id="PF01965"/>
    </source>
</evidence>
<dbReference type="SUPFAM" id="SSF52317">
    <property type="entry name" value="Class I glutamine amidotransferase-like"/>
    <property type="match status" value="1"/>
</dbReference>
<dbReference type="CDD" id="cd03169">
    <property type="entry name" value="GATase1_PfpI_1"/>
    <property type="match status" value="1"/>
</dbReference>
<dbReference type="PANTHER" id="PTHR42733">
    <property type="entry name" value="DJ-1 PROTEIN"/>
    <property type="match status" value="1"/>
</dbReference>
<evidence type="ECO:0000313" key="4">
    <source>
        <dbReference type="Proteomes" id="UP000277145"/>
    </source>
</evidence>
<name>A0A3A6UHZ0_LEGPN</name>
<evidence type="ECO:0000256" key="1">
    <source>
        <dbReference type="ARBA" id="ARBA00008542"/>
    </source>
</evidence>
<accession>A0A3A6UHZ0</accession>
<dbReference type="InterPro" id="IPR006286">
    <property type="entry name" value="C56_PfpI-like"/>
</dbReference>
<dbReference type="AlphaFoldDB" id="A0A3A6UHZ0"/>
<proteinExistence type="inferred from homology"/>
<dbReference type="PANTHER" id="PTHR42733:SF2">
    <property type="entry name" value="DJ-1_THIJ_PFPI FAMILY PROTEIN"/>
    <property type="match status" value="1"/>
</dbReference>
<dbReference type="Proteomes" id="UP000277145">
    <property type="component" value="Unassembled WGS sequence"/>
</dbReference>
<sequence>MECIMSTSKKILMIVGDFNEDLEVYFPYQAMLMNNYLIDTVSPGKNKGDFIQTAVHDLDKPHLQSYTEKLGHLFPITADFSKITLKDYDALIIPGGRAAEYQRLNKDILAIIRHFHETNKPIACICHGIQILAEAGILENKKCTTVGFCEPDVRKARGHFIDTGMDGVVVDGKLVTGATWLGNAPWMREFLHILQNEE</sequence>
<dbReference type="EMBL" id="QWDR01000004">
    <property type="protein sequence ID" value="RJY26537.1"/>
    <property type="molecule type" value="Genomic_DNA"/>
</dbReference>
<dbReference type="Gene3D" id="3.40.50.880">
    <property type="match status" value="1"/>
</dbReference>
<dbReference type="InterPro" id="IPR029062">
    <property type="entry name" value="Class_I_gatase-like"/>
</dbReference>
<feature type="domain" description="DJ-1/PfpI" evidence="2">
    <location>
        <begin position="9"/>
        <end position="191"/>
    </location>
</feature>
<dbReference type="PROSITE" id="PS51273">
    <property type="entry name" value="GATASE_TYPE_1"/>
    <property type="match status" value="1"/>
</dbReference>
<gene>
    <name evidence="3" type="ORF">D1H98_15855</name>
</gene>
<reference evidence="3 4" key="1">
    <citation type="submission" date="2018-08" db="EMBL/GenBank/DDBJ databases">
        <title>Genome Sequences of Legionella pneumophila subsp. pneumophila Isolates, Recovered from a Drinking Water System in a Large Builging.</title>
        <authorList>
            <person name="Gomez-Alvarez V."/>
            <person name="Boczek L."/>
            <person name="King D."/>
            <person name="Pemberton A."/>
            <person name="Pfaller S."/>
            <person name="Rodgers M."/>
            <person name="Santodomingo J."/>
            <person name="Revetta R."/>
        </authorList>
    </citation>
    <scope>NUCLEOTIDE SEQUENCE [LARGE SCALE GENOMIC DNA]</scope>
    <source>
        <strain evidence="3 4">L01C.1</strain>
    </source>
</reference>
<protein>
    <submittedName>
        <fullName evidence="3">DJ-1/PfpI family protein</fullName>
    </submittedName>
</protein>
<dbReference type="InterPro" id="IPR002818">
    <property type="entry name" value="DJ-1/PfpI"/>
</dbReference>